<dbReference type="RefSeq" id="WP_186900763.1">
    <property type="nucleotide sequence ID" value="NZ_JACOOT010000004.1"/>
</dbReference>
<evidence type="ECO:0000256" key="7">
    <source>
        <dbReference type="PIRSR" id="PIRSR001084-1"/>
    </source>
</evidence>
<dbReference type="EMBL" id="JACOOT010000004">
    <property type="protein sequence ID" value="MBC5649891.1"/>
    <property type="molecule type" value="Genomic_DNA"/>
</dbReference>
<dbReference type="GO" id="GO:0046872">
    <property type="term" value="F:metal ion binding"/>
    <property type="evidence" value="ECO:0007669"/>
    <property type="project" value="UniProtKB-KW"/>
</dbReference>
<evidence type="ECO:0000259" key="12">
    <source>
        <dbReference type="Pfam" id="PF08533"/>
    </source>
</evidence>
<dbReference type="PANTHER" id="PTHR36447">
    <property type="entry name" value="BETA-GALACTOSIDASE GANA"/>
    <property type="match status" value="1"/>
</dbReference>
<feature type="domain" description="Beta-galactosidase trimerisation" evidence="11">
    <location>
        <begin position="404"/>
        <end position="618"/>
    </location>
</feature>
<dbReference type="InterPro" id="IPR013738">
    <property type="entry name" value="Beta_galactosidase_Trimer"/>
</dbReference>
<dbReference type="GO" id="GO:0009341">
    <property type="term" value="C:beta-galactosidase complex"/>
    <property type="evidence" value="ECO:0007669"/>
    <property type="project" value="InterPro"/>
</dbReference>
<keyword evidence="9" id="KW-0862">Zinc</keyword>
<feature type="domain" description="Glycoside hydrolase family 42 N-terminal" evidence="10">
    <location>
        <begin position="18"/>
        <end position="394"/>
    </location>
</feature>
<dbReference type="Proteomes" id="UP000652847">
    <property type="component" value="Unassembled WGS sequence"/>
</dbReference>
<proteinExistence type="inferred from homology"/>
<dbReference type="SUPFAM" id="SSF51445">
    <property type="entry name" value="(Trans)glycosidases"/>
    <property type="match status" value="1"/>
</dbReference>
<reference evidence="13 14" key="1">
    <citation type="submission" date="2020-08" db="EMBL/GenBank/DDBJ databases">
        <title>Genome public.</title>
        <authorList>
            <person name="Liu C."/>
            <person name="Sun Q."/>
        </authorList>
    </citation>
    <scope>NUCLEOTIDE SEQUENCE [LARGE SCALE GENOMIC DNA]</scope>
    <source>
        <strain evidence="13 14">BX17</strain>
    </source>
</reference>
<evidence type="ECO:0000256" key="4">
    <source>
        <dbReference type="ARBA" id="ARBA00022801"/>
    </source>
</evidence>
<dbReference type="InterPro" id="IPR013780">
    <property type="entry name" value="Glyco_hydro_b"/>
</dbReference>
<evidence type="ECO:0000256" key="2">
    <source>
        <dbReference type="ARBA" id="ARBA00005940"/>
    </source>
</evidence>
<feature type="binding site" evidence="8">
    <location>
        <position position="323"/>
    </location>
    <ligand>
        <name>substrate</name>
    </ligand>
</feature>
<protein>
    <recommendedName>
        <fullName evidence="3 6">Beta-galactosidase</fullName>
        <shortName evidence="6">Beta-gal</shortName>
        <ecNumber evidence="3 6">3.2.1.23</ecNumber>
    </recommendedName>
</protein>
<organism evidence="13 14">
    <name type="scientific">Blautia segnis</name>
    <dbReference type="NCBI Taxonomy" id="2763030"/>
    <lineage>
        <taxon>Bacteria</taxon>
        <taxon>Bacillati</taxon>
        <taxon>Bacillota</taxon>
        <taxon>Clostridia</taxon>
        <taxon>Lachnospirales</taxon>
        <taxon>Lachnospiraceae</taxon>
        <taxon>Blautia</taxon>
    </lineage>
</organism>
<evidence type="ECO:0000313" key="14">
    <source>
        <dbReference type="Proteomes" id="UP000652847"/>
    </source>
</evidence>
<feature type="binding site" evidence="8">
    <location>
        <position position="117"/>
    </location>
    <ligand>
        <name>substrate</name>
    </ligand>
</feature>
<evidence type="ECO:0000313" key="13">
    <source>
        <dbReference type="EMBL" id="MBC5649891.1"/>
    </source>
</evidence>
<gene>
    <name evidence="13" type="ORF">H8S54_01825</name>
</gene>
<keyword evidence="4 6" id="KW-0378">Hydrolase</keyword>
<comment type="catalytic activity">
    <reaction evidence="1 6">
        <text>Hydrolysis of terminal non-reducing beta-D-galactose residues in beta-D-galactosides.</text>
        <dbReference type="EC" id="3.2.1.23"/>
    </reaction>
</comment>
<dbReference type="Pfam" id="PF08532">
    <property type="entry name" value="Glyco_hydro_42M"/>
    <property type="match status" value="1"/>
</dbReference>
<dbReference type="AlphaFoldDB" id="A0A8I0AH02"/>
<evidence type="ECO:0000256" key="1">
    <source>
        <dbReference type="ARBA" id="ARBA00001412"/>
    </source>
</evidence>
<dbReference type="EC" id="3.2.1.23" evidence="3 6"/>
<dbReference type="SUPFAM" id="SSF52317">
    <property type="entry name" value="Class I glutamine amidotransferase-like"/>
    <property type="match status" value="1"/>
</dbReference>
<dbReference type="GO" id="GO:0004565">
    <property type="term" value="F:beta-galactosidase activity"/>
    <property type="evidence" value="ECO:0007669"/>
    <property type="project" value="UniProtKB-EC"/>
</dbReference>
<dbReference type="Gene3D" id="3.40.50.880">
    <property type="match status" value="1"/>
</dbReference>
<evidence type="ECO:0000256" key="9">
    <source>
        <dbReference type="PIRSR" id="PIRSR001084-3"/>
    </source>
</evidence>
<evidence type="ECO:0000259" key="11">
    <source>
        <dbReference type="Pfam" id="PF08532"/>
    </source>
</evidence>
<sequence length="684" mass="78059">MEKNILFPKLNGFVHGGDYNPEQWLDRPDILEEDIRMMKKAGVNCVTLGVFSWSVYEPREGEFHLEWLKKIMDSLYENGIYTILATPSGARPAWLDKKYPEAMRVGKNGQRNHHGVRHNHCMSSPEYRKKTALIDNLLAEKFGQHPGLIMWHVSNELGGECYCPLCVERFQKYLADQFDHDIDKLNQAWWTTFWSHRYNDFDQVEPPFANGEGSIMGLNLEWRRFTTWNMNDFMNSEIKVLKEVTPDIPVTANFMMLYNGLDYRKMAPSLDVISWDSYPRYNNDYESFYETMTENAFHHAVMRGLKKDKPFMLMESAPGLVNWHPYNKVKRPGVHKLACMQAIACGSDTAQYFQWRKGRGSFEQYHGAVVDHLGKDDTRIFREVAEVGALLKKIAPAAGTLVKAKTALLFDWDNRWAIQDVKALSENTKNYEKTCIGIWKEFQKLGVEMDVVGSSDDLSDYKVVVAPMLYLLQSGTTENLQKFVKNGGQLLATYFTGYVDKDTLCYLGGFPGDGLAELFGVISEEIDTLYSSDRNSLCFPDGKKWTVYDYAEILRVQDAQILASYGTDFYEGSAALTVKEWESDTHTGENGRAYYIAARVAPEEMGSLFETMLADAGIAVKDLPGEVEYHQRQGEDTTYEFYLNHGKEKSLIKNVTGRNLLTGEDINETLSLAAYDVAVICKQS</sequence>
<dbReference type="InterPro" id="IPR013529">
    <property type="entry name" value="Glyco_hydro_42_N"/>
</dbReference>
<comment type="similarity">
    <text evidence="2 6">Belongs to the glycosyl hydrolase 42 family.</text>
</comment>
<feature type="binding site" evidence="8">
    <location>
        <position position="155"/>
    </location>
    <ligand>
        <name>substrate</name>
    </ligand>
</feature>
<dbReference type="PIRSF" id="PIRSF001084">
    <property type="entry name" value="B-galactosidase"/>
    <property type="match status" value="1"/>
</dbReference>
<feature type="binding site" evidence="9">
    <location>
        <position position="161"/>
    </location>
    <ligand>
        <name>Zn(2+)</name>
        <dbReference type="ChEBI" id="CHEBI:29105"/>
    </ligand>
</feature>
<evidence type="ECO:0000256" key="6">
    <source>
        <dbReference type="PIRNR" id="PIRNR001084"/>
    </source>
</evidence>
<dbReference type="InterPro" id="IPR029062">
    <property type="entry name" value="Class_I_gatase-like"/>
</dbReference>
<name>A0A8I0AH02_9FIRM</name>
<dbReference type="InterPro" id="IPR013739">
    <property type="entry name" value="Beta_galactosidase_C"/>
</dbReference>
<dbReference type="CDD" id="cd03143">
    <property type="entry name" value="A4_beta-galactosidase_middle_domain"/>
    <property type="match status" value="1"/>
</dbReference>
<evidence type="ECO:0000259" key="10">
    <source>
        <dbReference type="Pfam" id="PF02449"/>
    </source>
</evidence>
<keyword evidence="9" id="KW-0479">Metal-binding</keyword>
<accession>A0A8I0AH02</accession>
<dbReference type="Pfam" id="PF08533">
    <property type="entry name" value="Glyco_hydro_42C"/>
    <property type="match status" value="1"/>
</dbReference>
<feature type="active site" description="Proton donor" evidence="7">
    <location>
        <position position="156"/>
    </location>
</feature>
<feature type="domain" description="Beta-galactosidase C-terminal" evidence="12">
    <location>
        <begin position="627"/>
        <end position="680"/>
    </location>
</feature>
<feature type="binding site" evidence="9">
    <location>
        <position position="121"/>
    </location>
    <ligand>
        <name>Zn(2+)</name>
        <dbReference type="ChEBI" id="CHEBI:29105"/>
    </ligand>
</feature>
<dbReference type="Gene3D" id="3.20.20.80">
    <property type="entry name" value="Glycosidases"/>
    <property type="match status" value="1"/>
</dbReference>
<dbReference type="InterPro" id="IPR003476">
    <property type="entry name" value="Glyco_hydro_42"/>
</dbReference>
<keyword evidence="5 6" id="KW-0326">Glycosidase</keyword>
<dbReference type="PANTHER" id="PTHR36447:SF1">
    <property type="entry name" value="BETA-GALACTOSIDASE GANA"/>
    <property type="match status" value="1"/>
</dbReference>
<dbReference type="GO" id="GO:0006012">
    <property type="term" value="P:galactose metabolic process"/>
    <property type="evidence" value="ECO:0007669"/>
    <property type="project" value="InterPro"/>
</dbReference>
<feature type="binding site" evidence="9">
    <location>
        <position position="163"/>
    </location>
    <ligand>
        <name>Zn(2+)</name>
        <dbReference type="ChEBI" id="CHEBI:29105"/>
    </ligand>
</feature>
<comment type="caution">
    <text evidence="13">The sequence shown here is derived from an EMBL/GenBank/DDBJ whole genome shotgun (WGS) entry which is preliminary data.</text>
</comment>
<dbReference type="Pfam" id="PF02449">
    <property type="entry name" value="Glyco_hydro_42"/>
    <property type="match status" value="1"/>
</dbReference>
<keyword evidence="14" id="KW-1185">Reference proteome</keyword>
<feature type="active site" description="Nucleophile" evidence="7">
    <location>
        <position position="315"/>
    </location>
</feature>
<feature type="binding site" evidence="9">
    <location>
        <position position="166"/>
    </location>
    <ligand>
        <name>Zn(2+)</name>
        <dbReference type="ChEBI" id="CHEBI:29105"/>
    </ligand>
</feature>
<evidence type="ECO:0000256" key="3">
    <source>
        <dbReference type="ARBA" id="ARBA00012756"/>
    </source>
</evidence>
<dbReference type="InterPro" id="IPR017853">
    <property type="entry name" value="GH"/>
</dbReference>
<dbReference type="Gene3D" id="2.60.40.1180">
    <property type="entry name" value="Golgi alpha-mannosidase II"/>
    <property type="match status" value="1"/>
</dbReference>
<evidence type="ECO:0000256" key="5">
    <source>
        <dbReference type="ARBA" id="ARBA00023295"/>
    </source>
</evidence>
<evidence type="ECO:0000256" key="8">
    <source>
        <dbReference type="PIRSR" id="PIRSR001084-2"/>
    </source>
</evidence>